<reference evidence="2 3" key="1">
    <citation type="submission" date="2014-07" db="EMBL/GenBank/DDBJ databases">
        <title>Draft genome sequence of Thalassospira profundimaris R8-17.</title>
        <authorList>
            <person name="Lai Q."/>
            <person name="Shao Z."/>
        </authorList>
    </citation>
    <scope>NUCLEOTIDE SEQUENCE [LARGE SCALE GENOMIC DNA]</scope>
    <source>
        <strain evidence="2 3">R8-17</strain>
    </source>
</reference>
<dbReference type="InterPro" id="IPR029068">
    <property type="entry name" value="Glyas_Bleomycin-R_OHBP_Dase"/>
</dbReference>
<feature type="domain" description="VOC" evidence="1">
    <location>
        <begin position="7"/>
        <end position="133"/>
    </location>
</feature>
<dbReference type="InterPro" id="IPR037523">
    <property type="entry name" value="VOC_core"/>
</dbReference>
<organism evidence="2 3">
    <name type="scientific">Thalassospira profundimaris</name>
    <dbReference type="NCBI Taxonomy" id="502049"/>
    <lineage>
        <taxon>Bacteria</taxon>
        <taxon>Pseudomonadati</taxon>
        <taxon>Pseudomonadota</taxon>
        <taxon>Alphaproteobacteria</taxon>
        <taxon>Rhodospirillales</taxon>
        <taxon>Thalassospiraceae</taxon>
        <taxon>Thalassospira</taxon>
    </lineage>
</organism>
<comment type="caution">
    <text evidence="2">The sequence shown here is derived from an EMBL/GenBank/DDBJ whole genome shotgun (WGS) entry which is preliminary data.</text>
</comment>
<evidence type="ECO:0000259" key="1">
    <source>
        <dbReference type="PROSITE" id="PS51819"/>
    </source>
</evidence>
<dbReference type="EMBL" id="JPWB01000002">
    <property type="protein sequence ID" value="RCK24124.1"/>
    <property type="molecule type" value="Genomic_DNA"/>
</dbReference>
<dbReference type="PANTHER" id="PTHR39434">
    <property type="match status" value="1"/>
</dbReference>
<proteinExistence type="predicted"/>
<sequence>MSSPSLPPFHLAFPIKSIADTRAFYIDILGCDEGRSTEAWIDFDFFGHQLSAHVRPEAGQNKGSGDVDGDAVPIPHFGAVLEWEKWHELADKLKAANVKFLLEPKIRFKGEPGEQGTFFVEDPAGNGLEFKTFRDPAMIFAH</sequence>
<name>A0A367VFY5_9PROT</name>
<protein>
    <submittedName>
        <fullName evidence="2">Glyoxalase</fullName>
    </submittedName>
</protein>
<dbReference type="RefSeq" id="WP_062957109.1">
    <property type="nucleotide sequence ID" value="NZ_JPWB01000002.1"/>
</dbReference>
<dbReference type="InterPro" id="IPR004360">
    <property type="entry name" value="Glyas_Fos-R_dOase_dom"/>
</dbReference>
<evidence type="ECO:0000313" key="2">
    <source>
        <dbReference type="EMBL" id="RCK24124.1"/>
    </source>
</evidence>
<evidence type="ECO:0000313" key="3">
    <source>
        <dbReference type="Proteomes" id="UP000253061"/>
    </source>
</evidence>
<dbReference type="Gene3D" id="3.10.180.10">
    <property type="entry name" value="2,3-Dihydroxybiphenyl 1,2-Dioxygenase, domain 1"/>
    <property type="match status" value="1"/>
</dbReference>
<dbReference type="PROSITE" id="PS51819">
    <property type="entry name" value="VOC"/>
    <property type="match status" value="1"/>
</dbReference>
<dbReference type="PANTHER" id="PTHR39434:SF1">
    <property type="entry name" value="VOC DOMAIN-CONTAINING PROTEIN"/>
    <property type="match status" value="1"/>
</dbReference>
<dbReference type="AlphaFoldDB" id="A0A367VFY5"/>
<accession>A0A367VFY5</accession>
<gene>
    <name evidence="2" type="ORF">TH6_05260</name>
</gene>
<dbReference type="SUPFAM" id="SSF54593">
    <property type="entry name" value="Glyoxalase/Bleomycin resistance protein/Dihydroxybiphenyl dioxygenase"/>
    <property type="match status" value="1"/>
</dbReference>
<dbReference type="Proteomes" id="UP000253061">
    <property type="component" value="Unassembled WGS sequence"/>
</dbReference>
<dbReference type="Pfam" id="PF00903">
    <property type="entry name" value="Glyoxalase"/>
    <property type="match status" value="1"/>
</dbReference>